<organism evidence="2 3">
    <name type="scientific">Papiliotrema laurentii</name>
    <name type="common">Cryptococcus laurentii</name>
    <dbReference type="NCBI Taxonomy" id="5418"/>
    <lineage>
        <taxon>Eukaryota</taxon>
        <taxon>Fungi</taxon>
        <taxon>Dikarya</taxon>
        <taxon>Basidiomycota</taxon>
        <taxon>Agaricomycotina</taxon>
        <taxon>Tremellomycetes</taxon>
        <taxon>Tremellales</taxon>
        <taxon>Rhynchogastremaceae</taxon>
        <taxon>Papiliotrema</taxon>
    </lineage>
</organism>
<protein>
    <submittedName>
        <fullName evidence="2">Uncharacterized protein</fullName>
    </submittedName>
</protein>
<feature type="compositionally biased region" description="Polar residues" evidence="1">
    <location>
        <begin position="23"/>
        <end position="34"/>
    </location>
</feature>
<dbReference type="SUPFAM" id="SSF57845">
    <property type="entry name" value="B-box zinc-binding domain"/>
    <property type="match status" value="1"/>
</dbReference>
<feature type="region of interest" description="Disordered" evidence="1">
    <location>
        <begin position="137"/>
        <end position="232"/>
    </location>
</feature>
<dbReference type="InterPro" id="IPR044553">
    <property type="entry name" value="Bbox1_ANCHR"/>
</dbReference>
<dbReference type="AlphaFoldDB" id="A0AAD9FV29"/>
<feature type="compositionally biased region" description="Basic and acidic residues" evidence="1">
    <location>
        <begin position="137"/>
        <end position="149"/>
    </location>
</feature>
<keyword evidence="3" id="KW-1185">Reference proteome</keyword>
<gene>
    <name evidence="2" type="ORF">DB88DRAFT_482389</name>
</gene>
<evidence type="ECO:0000313" key="2">
    <source>
        <dbReference type="EMBL" id="KAK1926592.1"/>
    </source>
</evidence>
<evidence type="ECO:0000256" key="1">
    <source>
        <dbReference type="SAM" id="MobiDB-lite"/>
    </source>
</evidence>
<comment type="caution">
    <text evidence="2">The sequence shown here is derived from an EMBL/GenBank/DDBJ whole genome shotgun (WGS) entry which is preliminary data.</text>
</comment>
<name>A0AAD9FV29_PAPLA</name>
<reference evidence="2" key="1">
    <citation type="submission" date="2023-02" db="EMBL/GenBank/DDBJ databases">
        <title>Identification and recombinant expression of a fungal hydrolase from Papiliotrema laurentii that hydrolyzes apple cutin and clears colloidal polyester polyurethane.</title>
        <authorList>
            <consortium name="DOE Joint Genome Institute"/>
            <person name="Roman V.A."/>
            <person name="Bojanowski C."/>
            <person name="Crable B.R."/>
            <person name="Wagner D.N."/>
            <person name="Hung C.S."/>
            <person name="Nadeau L.J."/>
            <person name="Schratz L."/>
            <person name="Haridas S."/>
            <person name="Pangilinan J."/>
            <person name="Lipzen A."/>
            <person name="Na H."/>
            <person name="Yan M."/>
            <person name="Ng V."/>
            <person name="Grigoriev I.V."/>
            <person name="Spatafora J.W."/>
            <person name="Barlow D."/>
            <person name="Biffinger J."/>
            <person name="Kelley-Loughnane N."/>
            <person name="Varaljay V.A."/>
            <person name="Crookes-Goodson W.J."/>
        </authorList>
    </citation>
    <scope>NUCLEOTIDE SEQUENCE</scope>
    <source>
        <strain evidence="2">5307AH</strain>
    </source>
</reference>
<sequence>MDDDLLKRFNALRAPLDDPVDQPAQTASPLTPAQYTLRAAQAAQKEDDELAAIAEGRFSPSLSEPHHEVPSRSSNDDDDALQRRMRGLRGDDALWAAEKGPEREDDEVEAYLANLSNAQIPDEKPIAGPSISASKRLAREARAALKESEGFVGQEDLDAREEGDHDESDDEPFETEEVIIARALDEASLSEQHDQSGQVQEPQSTDQASAISNPKSPTTQPTDDDAFSFPSLPAHEPLVAEPEDDQLQKRMELLLGLKGPSVAPGAPKASGPVLPTVPKREVGQGWNLPGYNDSRDNDLDSWCCICNKDAELVCAGCDDDLYCTECWREGHEFEKHRVKKFVWGKKKLVGAA</sequence>
<accession>A0AAD9FV29</accession>
<dbReference type="PANTHER" id="PTHR46603:SF1">
    <property type="entry name" value="ABSCISSION_NOCUT CHECKPOINT REGULATOR"/>
    <property type="match status" value="1"/>
</dbReference>
<dbReference type="Pfam" id="PF22586">
    <property type="entry name" value="ANCHR-like_BBOX"/>
    <property type="match status" value="1"/>
</dbReference>
<feature type="compositionally biased region" description="Acidic residues" evidence="1">
    <location>
        <begin position="155"/>
        <end position="177"/>
    </location>
</feature>
<feature type="region of interest" description="Disordered" evidence="1">
    <location>
        <begin position="9"/>
        <end position="90"/>
    </location>
</feature>
<feature type="region of interest" description="Disordered" evidence="1">
    <location>
        <begin position="262"/>
        <end position="281"/>
    </location>
</feature>
<dbReference type="CDD" id="cd19817">
    <property type="entry name" value="Bbox1_ANCHR-like"/>
    <property type="match status" value="1"/>
</dbReference>
<dbReference type="EMBL" id="JAODAN010000002">
    <property type="protein sequence ID" value="KAK1926592.1"/>
    <property type="molecule type" value="Genomic_DNA"/>
</dbReference>
<feature type="compositionally biased region" description="Polar residues" evidence="1">
    <location>
        <begin position="195"/>
        <end position="221"/>
    </location>
</feature>
<dbReference type="Proteomes" id="UP001182556">
    <property type="component" value="Unassembled WGS sequence"/>
</dbReference>
<evidence type="ECO:0000313" key="3">
    <source>
        <dbReference type="Proteomes" id="UP001182556"/>
    </source>
</evidence>
<dbReference type="PANTHER" id="PTHR46603">
    <property type="entry name" value="ABSCISSION/NOCUT CHECKPOINT REGULATOR"/>
    <property type="match status" value="1"/>
</dbReference>
<proteinExistence type="predicted"/>